<evidence type="ECO:0000256" key="6">
    <source>
        <dbReference type="ARBA" id="ARBA00023277"/>
    </source>
</evidence>
<dbReference type="InterPro" id="IPR001296">
    <property type="entry name" value="Glyco_trans_1"/>
</dbReference>
<dbReference type="Proteomes" id="UP000185944">
    <property type="component" value="Unassembled WGS sequence"/>
</dbReference>
<evidence type="ECO:0000256" key="5">
    <source>
        <dbReference type="ARBA" id="ARBA00022679"/>
    </source>
</evidence>
<protein>
    <submittedName>
        <fullName evidence="10">Uncharacterized protein</fullName>
    </submittedName>
</protein>
<keyword evidence="11" id="KW-1185">Reference proteome</keyword>
<reference evidence="10 11" key="1">
    <citation type="submission" date="2016-02" db="EMBL/GenBank/DDBJ databases">
        <title>Discovery of a natural microsporidian pathogen with a broad tissue tropism in Caenorhabditis elegans.</title>
        <authorList>
            <person name="Luallen R.J."/>
            <person name="Reinke A.W."/>
            <person name="Tong L."/>
            <person name="Botts M.R."/>
            <person name="Felix M.-A."/>
            <person name="Troemel E.R."/>
        </authorList>
    </citation>
    <scope>NUCLEOTIDE SEQUENCE [LARGE SCALE GENOMIC DNA]</scope>
    <source>
        <strain evidence="10 11">JUm2807</strain>
    </source>
</reference>
<evidence type="ECO:0000259" key="9">
    <source>
        <dbReference type="Pfam" id="PF21269"/>
    </source>
</evidence>
<accession>A0A177EIQ3</accession>
<dbReference type="Gene3D" id="3.40.50.2000">
    <property type="entry name" value="Glycogen Phosphorylase B"/>
    <property type="match status" value="2"/>
</dbReference>
<dbReference type="InterPro" id="IPR049438">
    <property type="entry name" value="TreT_GT1"/>
</dbReference>
<dbReference type="PANTHER" id="PTHR47779:SF1">
    <property type="entry name" value="SYNTHASE (CCG-9), PUTATIVE (AFU_ORTHOLOGUE AFUA_3G12100)-RELATED"/>
    <property type="match status" value="1"/>
</dbReference>
<dbReference type="SUPFAM" id="SSF53756">
    <property type="entry name" value="UDP-Glycosyltransferase/glycogen phosphorylase"/>
    <property type="match status" value="1"/>
</dbReference>
<dbReference type="GO" id="GO:0016757">
    <property type="term" value="F:glycosyltransferase activity"/>
    <property type="evidence" value="ECO:0007669"/>
    <property type="project" value="UniProtKB-KW"/>
</dbReference>
<feature type="domain" description="Glycosyl transferase family 1" evidence="8">
    <location>
        <begin position="521"/>
        <end position="692"/>
    </location>
</feature>
<dbReference type="STRING" id="1805483.A0A177EIQ3"/>
<gene>
    <name evidence="10" type="ORF">NEDG_00318</name>
</gene>
<comment type="caution">
    <text evidence="10">The sequence shown here is derived from an EMBL/GenBank/DDBJ whole genome shotgun (WGS) entry which is preliminary data.</text>
</comment>
<dbReference type="GeneID" id="93646668"/>
<evidence type="ECO:0000256" key="3">
    <source>
        <dbReference type="ARBA" id="ARBA00022526"/>
    </source>
</evidence>
<comment type="subunit">
    <text evidence="2">Homodimer.</text>
</comment>
<dbReference type="Pfam" id="PF21269">
    <property type="entry name" value="TreT_GT1"/>
    <property type="match status" value="1"/>
</dbReference>
<dbReference type="VEuPathDB" id="MicrosporidiaDB:NEDG_00318"/>
<keyword evidence="6" id="KW-0119">Carbohydrate metabolism</keyword>
<evidence type="ECO:0000313" key="11">
    <source>
        <dbReference type="Proteomes" id="UP000185944"/>
    </source>
</evidence>
<dbReference type="GO" id="GO:0006006">
    <property type="term" value="P:glucose metabolic process"/>
    <property type="evidence" value="ECO:0007669"/>
    <property type="project" value="UniProtKB-KW"/>
</dbReference>
<dbReference type="PANTHER" id="PTHR47779">
    <property type="entry name" value="SYNTHASE (CCG-9), PUTATIVE (AFU_ORTHOLOGUE AFUA_3G12100)-RELATED"/>
    <property type="match status" value="1"/>
</dbReference>
<feature type="domain" description="Trehalose synthase N-terminal" evidence="9">
    <location>
        <begin position="309"/>
        <end position="461"/>
    </location>
</feature>
<evidence type="ECO:0000259" key="8">
    <source>
        <dbReference type="Pfam" id="PF00534"/>
    </source>
</evidence>
<evidence type="ECO:0000256" key="4">
    <source>
        <dbReference type="ARBA" id="ARBA00022676"/>
    </source>
</evidence>
<feature type="region of interest" description="Disordered" evidence="7">
    <location>
        <begin position="48"/>
        <end position="70"/>
    </location>
</feature>
<dbReference type="RefSeq" id="XP_067545444.1">
    <property type="nucleotide sequence ID" value="XM_067687736.1"/>
</dbReference>
<evidence type="ECO:0000313" key="10">
    <source>
        <dbReference type="EMBL" id="OAG31843.1"/>
    </source>
</evidence>
<keyword evidence="5" id="KW-0808">Transferase</keyword>
<evidence type="ECO:0000256" key="2">
    <source>
        <dbReference type="ARBA" id="ARBA00011738"/>
    </source>
</evidence>
<evidence type="ECO:0000256" key="7">
    <source>
        <dbReference type="SAM" id="MobiDB-lite"/>
    </source>
</evidence>
<dbReference type="OrthoDB" id="937291at2759"/>
<dbReference type="InterPro" id="IPR052078">
    <property type="entry name" value="Trehalose_Metab_GTase"/>
</dbReference>
<organism evidence="10 11">
    <name type="scientific">Nematocida displodere</name>
    <dbReference type="NCBI Taxonomy" id="1805483"/>
    <lineage>
        <taxon>Eukaryota</taxon>
        <taxon>Fungi</taxon>
        <taxon>Fungi incertae sedis</taxon>
        <taxon>Microsporidia</taxon>
        <taxon>Nematocida</taxon>
    </lineage>
</organism>
<dbReference type="Pfam" id="PF00534">
    <property type="entry name" value="Glycos_transf_1"/>
    <property type="match status" value="1"/>
</dbReference>
<keyword evidence="3" id="KW-0313">Glucose metabolism</keyword>
<comment type="similarity">
    <text evidence="1">Belongs to the glycosyltransferase group 1 family. Glycosyltransferase 4 subfamily.</text>
</comment>
<feature type="compositionally biased region" description="Low complexity" evidence="7">
    <location>
        <begin position="50"/>
        <end position="67"/>
    </location>
</feature>
<name>A0A177EIQ3_9MICR</name>
<dbReference type="AlphaFoldDB" id="A0A177EIQ3"/>
<sequence length="739" mass="82908">MVHRPIFLGISTGVSYTKQVLNLSITINDGFFVLGIKNYAFPIITSAEDGSSSSSGLSPQMSLPSPGSEEDSEFAEIKGIYIDIKKKIVLNHYSTSKLCNNKMNHVLSPKTAAWLSCQISQEGKDCHIGKNVISIIPQVIEKEMAKDDDADPNEVISFEYFEYDMLNIIGDVLVVALDKWIGEYSKGNAIKIVGAGIATSALTISNFGDRLKELLWKKYDILPCFFSGGGKAIDQQSESLARKCAHLFGQENLPRLSIMENNRVNIDTGNIWFCSLKDYQTELGDKGTVLLEDLIAAHADTNTQKVAFFSSTPQGGGVALMRHALVRFFQMLGTDASWYVCVPSPSVFAITKKKFHNILQGVAPPDVELTDEDKSKVEKWLTMNYEANWRSVIQQCSVVVLDDHQVSGLVPMIKRDNKNVKIIYRSHIQIRSELMKDNTPIKRVWDYLWQSLKDVDYFVSHPIDTAVPEDVPKEKVIFQPAGTDTLDGLNKTLSESMNRYYQNVFNRVCIDNGETLVNFANPYIVQIARFDPSKGIPDLLDAYYRLYAMHMEKQEHEPFIVGLVLCGHGSVDDPESSTIFDRLGVLLNQEKYLPIKHLITKIRLPPSDQLLNVILRNAKVCCQLSVCEGYEVKVTESLLKGVPPIVYSVGGLPLQVKNGVNGYVVEKGNTTQVAEHLYALFYDSALYRQIKQSINPKDFLHITTPFQALFWLKLFKMADTSVPSGKTNLFEEMISKYLV</sequence>
<proteinExistence type="inferred from homology"/>
<keyword evidence="4" id="KW-0328">Glycosyltransferase</keyword>
<dbReference type="EMBL" id="LTDL01000014">
    <property type="protein sequence ID" value="OAG31843.1"/>
    <property type="molecule type" value="Genomic_DNA"/>
</dbReference>
<evidence type="ECO:0000256" key="1">
    <source>
        <dbReference type="ARBA" id="ARBA00009481"/>
    </source>
</evidence>